<evidence type="ECO:0000313" key="1">
    <source>
        <dbReference type="EMBL" id="MBI4922082.1"/>
    </source>
</evidence>
<evidence type="ECO:0000313" key="2">
    <source>
        <dbReference type="Proteomes" id="UP000782610"/>
    </source>
</evidence>
<dbReference type="AlphaFoldDB" id="A0A933L2P9"/>
<gene>
    <name evidence="1" type="ORF">HY834_10055</name>
</gene>
<dbReference type="Proteomes" id="UP000782610">
    <property type="component" value="Unassembled WGS sequence"/>
</dbReference>
<sequence>MFEGGQTSEAQVIAFEAVEPRLRALRRSLEPHIARHPLAPVPRDTLVLARVVLSDIRRVVSREGGPGLAPLHGTPSMLELDTRLDLAGTALSVFEKRYKVYDEVKAEDLWQIAANRLLEQLQRLGRTT</sequence>
<protein>
    <submittedName>
        <fullName evidence="1">Uncharacterized protein</fullName>
    </submittedName>
</protein>
<organism evidence="1 2">
    <name type="scientific">Devosia nanyangense</name>
    <dbReference type="NCBI Taxonomy" id="1228055"/>
    <lineage>
        <taxon>Bacteria</taxon>
        <taxon>Pseudomonadati</taxon>
        <taxon>Pseudomonadota</taxon>
        <taxon>Alphaproteobacteria</taxon>
        <taxon>Hyphomicrobiales</taxon>
        <taxon>Devosiaceae</taxon>
        <taxon>Devosia</taxon>
    </lineage>
</organism>
<dbReference type="EMBL" id="JACRAF010000027">
    <property type="protein sequence ID" value="MBI4922082.1"/>
    <property type="molecule type" value="Genomic_DNA"/>
</dbReference>
<reference evidence="1" key="1">
    <citation type="submission" date="2020-07" db="EMBL/GenBank/DDBJ databases">
        <title>Huge and variable diversity of episymbiotic CPR bacteria and DPANN archaea in groundwater ecosystems.</title>
        <authorList>
            <person name="He C.Y."/>
            <person name="Keren R."/>
            <person name="Whittaker M."/>
            <person name="Farag I.F."/>
            <person name="Doudna J."/>
            <person name="Cate J.H.D."/>
            <person name="Banfield J.F."/>
        </authorList>
    </citation>
    <scope>NUCLEOTIDE SEQUENCE</scope>
    <source>
        <strain evidence="1">NC_groundwater_1586_Pr3_B-0.1um_66_15</strain>
    </source>
</reference>
<name>A0A933L2P9_9HYPH</name>
<accession>A0A933L2P9</accession>
<proteinExistence type="predicted"/>
<comment type="caution">
    <text evidence="1">The sequence shown here is derived from an EMBL/GenBank/DDBJ whole genome shotgun (WGS) entry which is preliminary data.</text>
</comment>